<evidence type="ECO:0000259" key="2">
    <source>
        <dbReference type="Pfam" id="PF00089"/>
    </source>
</evidence>
<accession>A0ABM1YXN0</accession>
<dbReference type="InterPro" id="IPR001254">
    <property type="entry name" value="Trypsin_dom"/>
</dbReference>
<evidence type="ECO:0000256" key="1">
    <source>
        <dbReference type="ARBA" id="ARBA00024195"/>
    </source>
</evidence>
<dbReference type="EnsemblMetazoa" id="AALFPA23_013047.R18830">
    <property type="protein sequence ID" value="AALFPA23_013047.P18830"/>
    <property type="gene ID" value="AALFPA23_013047"/>
</dbReference>
<organism evidence="3 4">
    <name type="scientific">Aedes albopictus</name>
    <name type="common">Asian tiger mosquito</name>
    <name type="synonym">Stegomyia albopicta</name>
    <dbReference type="NCBI Taxonomy" id="7160"/>
    <lineage>
        <taxon>Eukaryota</taxon>
        <taxon>Metazoa</taxon>
        <taxon>Ecdysozoa</taxon>
        <taxon>Arthropoda</taxon>
        <taxon>Hexapoda</taxon>
        <taxon>Insecta</taxon>
        <taxon>Pterygota</taxon>
        <taxon>Neoptera</taxon>
        <taxon>Endopterygota</taxon>
        <taxon>Diptera</taxon>
        <taxon>Nematocera</taxon>
        <taxon>Culicoidea</taxon>
        <taxon>Culicidae</taxon>
        <taxon>Culicinae</taxon>
        <taxon>Aedini</taxon>
        <taxon>Aedes</taxon>
        <taxon>Stegomyia</taxon>
    </lineage>
</organism>
<protein>
    <recommendedName>
        <fullName evidence="2">Peptidase S1 domain-containing protein</fullName>
    </recommendedName>
</protein>
<dbReference type="Gene3D" id="2.40.10.10">
    <property type="entry name" value="Trypsin-like serine proteases"/>
    <property type="match status" value="1"/>
</dbReference>
<comment type="similarity">
    <text evidence="1">Belongs to the peptidase S1 family. CLIP subfamily.</text>
</comment>
<dbReference type="SUPFAM" id="SSF50494">
    <property type="entry name" value="Trypsin-like serine proteases"/>
    <property type="match status" value="1"/>
</dbReference>
<feature type="domain" description="Peptidase S1" evidence="2">
    <location>
        <begin position="2"/>
        <end position="150"/>
    </location>
</feature>
<dbReference type="Pfam" id="PF00089">
    <property type="entry name" value="Trypsin"/>
    <property type="match status" value="1"/>
</dbReference>
<dbReference type="Proteomes" id="UP000069940">
    <property type="component" value="Unassembled WGS sequence"/>
</dbReference>
<reference evidence="3" key="2">
    <citation type="submission" date="2025-05" db="UniProtKB">
        <authorList>
            <consortium name="EnsemblMetazoa"/>
        </authorList>
    </citation>
    <scope>IDENTIFICATION</scope>
    <source>
        <strain evidence="3">Foshan</strain>
    </source>
</reference>
<dbReference type="GeneID" id="134285010"/>
<dbReference type="RefSeq" id="XP_062700830.1">
    <property type="nucleotide sequence ID" value="XM_062844846.1"/>
</dbReference>
<dbReference type="InterPro" id="IPR009003">
    <property type="entry name" value="Peptidase_S1_PA"/>
</dbReference>
<reference evidence="4" key="1">
    <citation type="journal article" date="2015" name="Proc. Natl. Acad. Sci. U.S.A.">
        <title>Genome sequence of the Asian Tiger mosquito, Aedes albopictus, reveals insights into its biology, genetics, and evolution.</title>
        <authorList>
            <person name="Chen X.G."/>
            <person name="Jiang X."/>
            <person name="Gu J."/>
            <person name="Xu M."/>
            <person name="Wu Y."/>
            <person name="Deng Y."/>
            <person name="Zhang C."/>
            <person name="Bonizzoni M."/>
            <person name="Dermauw W."/>
            <person name="Vontas J."/>
            <person name="Armbruster P."/>
            <person name="Huang X."/>
            <person name="Yang Y."/>
            <person name="Zhang H."/>
            <person name="He W."/>
            <person name="Peng H."/>
            <person name="Liu Y."/>
            <person name="Wu K."/>
            <person name="Chen J."/>
            <person name="Lirakis M."/>
            <person name="Topalis P."/>
            <person name="Van Leeuwen T."/>
            <person name="Hall A.B."/>
            <person name="Jiang X."/>
            <person name="Thorpe C."/>
            <person name="Mueller R.L."/>
            <person name="Sun C."/>
            <person name="Waterhouse R.M."/>
            <person name="Yan G."/>
            <person name="Tu Z.J."/>
            <person name="Fang X."/>
            <person name="James A.A."/>
        </authorList>
    </citation>
    <scope>NUCLEOTIDE SEQUENCE [LARGE SCALE GENOMIC DNA]</scope>
    <source>
        <strain evidence="4">Foshan</strain>
    </source>
</reference>
<evidence type="ECO:0000313" key="4">
    <source>
        <dbReference type="Proteomes" id="UP000069940"/>
    </source>
</evidence>
<proteinExistence type="inferred from homology"/>
<dbReference type="InterPro" id="IPR043504">
    <property type="entry name" value="Peptidase_S1_PA_chymotrypsin"/>
</dbReference>
<evidence type="ECO:0000313" key="3">
    <source>
        <dbReference type="EnsemblMetazoa" id="AALFPA23_013047.P18830"/>
    </source>
</evidence>
<name>A0ABM1YXN0_AEDAL</name>
<keyword evidence="4" id="KW-1185">Reference proteome</keyword>
<sequence>MMCHPDFNSANFQNDIGVVRLSTAVTLSSKLVPACLANSLSENHEDAMLQTRLLHVGDVFQRSSYDYIGTKDECDKLIKEPHLLKPGQACLINPSSEMNKFNGSIVQMVDSRTCRFTVTGIGSTAIENPDISSAHRVGIVHRIDHYLDWIEKIVWEKSFHCAMGRPLVATSLFRVRCV</sequence>